<keyword evidence="3" id="KW-1185">Reference proteome</keyword>
<name>A0A1G8PI29_9PSED</name>
<proteinExistence type="predicted"/>
<accession>A0A1G8PI29</accession>
<feature type="domain" description="CdiI C-terminal" evidence="1">
    <location>
        <begin position="36"/>
        <end position="138"/>
    </location>
</feature>
<dbReference type="InterPro" id="IPR040509">
    <property type="entry name" value="CdiI_C"/>
</dbReference>
<dbReference type="RefSeq" id="WP_074757639.1">
    <property type="nucleotide sequence ID" value="NZ_FNCO01000019.1"/>
</dbReference>
<gene>
    <name evidence="2" type="ORF">SAMN05216605_1194</name>
</gene>
<dbReference type="InterPro" id="IPR053755">
    <property type="entry name" value="CDI_immunity_sf"/>
</dbReference>
<sequence>MSFNVIVSDNVSEHYNEPVIEGSFDLSGNHEKFSLALSYWTREQYLESWRCSINAGLKIGQHTAIITSMRDPQNANFIPVWIFYYGGLECLVQNKILFLQDYGGEFSPNSVNSYIRQRETHNEDGARISEWVVPVQEVLAGFDALI</sequence>
<evidence type="ECO:0000313" key="3">
    <source>
        <dbReference type="Proteomes" id="UP000182894"/>
    </source>
</evidence>
<dbReference type="EMBL" id="FNCO01000019">
    <property type="protein sequence ID" value="SDI92123.1"/>
    <property type="molecule type" value="Genomic_DNA"/>
</dbReference>
<dbReference type="Pfam" id="PF18228">
    <property type="entry name" value="CdiI_N"/>
    <property type="match status" value="1"/>
</dbReference>
<reference evidence="3" key="1">
    <citation type="submission" date="2016-10" db="EMBL/GenBank/DDBJ databases">
        <authorList>
            <person name="Varghese N."/>
            <person name="Submissions S."/>
        </authorList>
    </citation>
    <scope>NUCLEOTIDE SEQUENCE [LARGE SCALE GENOMIC DNA]</scope>
    <source>
        <strain evidence="3">ATCC 700689</strain>
    </source>
</reference>
<organism evidence="2 3">
    <name type="scientific">Pseudomonas abietaniphila</name>
    <dbReference type="NCBI Taxonomy" id="89065"/>
    <lineage>
        <taxon>Bacteria</taxon>
        <taxon>Pseudomonadati</taxon>
        <taxon>Pseudomonadota</taxon>
        <taxon>Gammaproteobacteria</taxon>
        <taxon>Pseudomonadales</taxon>
        <taxon>Pseudomonadaceae</taxon>
        <taxon>Pseudomonas</taxon>
    </lineage>
</organism>
<dbReference type="Gene3D" id="3.30.2450.20">
    <property type="match status" value="1"/>
</dbReference>
<protein>
    <recommendedName>
        <fullName evidence="1">CdiI C-terminal domain-containing protein</fullName>
    </recommendedName>
</protein>
<dbReference type="Proteomes" id="UP000182894">
    <property type="component" value="Unassembled WGS sequence"/>
</dbReference>
<dbReference type="STRING" id="89065.SAMN05216605_1194"/>
<evidence type="ECO:0000313" key="2">
    <source>
        <dbReference type="EMBL" id="SDI92123.1"/>
    </source>
</evidence>
<evidence type="ECO:0000259" key="1">
    <source>
        <dbReference type="Pfam" id="PF18228"/>
    </source>
</evidence>
<dbReference type="CDD" id="cd20699">
    <property type="entry name" value="CdiI_ECL-like"/>
    <property type="match status" value="1"/>
</dbReference>
<dbReference type="AlphaFoldDB" id="A0A1G8PI29"/>